<dbReference type="EMBL" id="CBAT010000199">
    <property type="protein sequence ID" value="CCZ88049.1"/>
    <property type="molecule type" value="Genomic_DNA"/>
</dbReference>
<protein>
    <submittedName>
        <fullName evidence="1">Excisionase homolog protein</fullName>
    </submittedName>
</protein>
<accession>R5VJT8</accession>
<dbReference type="Proteomes" id="UP000018372">
    <property type="component" value="Unassembled WGS sequence"/>
</dbReference>
<organism evidence="1 2">
    <name type="scientific">Phocaeicola plebeius CAG:211</name>
    <dbReference type="NCBI Taxonomy" id="1263052"/>
    <lineage>
        <taxon>Bacteria</taxon>
        <taxon>Pseudomonadati</taxon>
        <taxon>Bacteroidota</taxon>
        <taxon>Bacteroidia</taxon>
        <taxon>Bacteroidales</taxon>
        <taxon>Bacteroidaceae</taxon>
        <taxon>Phocaeicola</taxon>
    </lineage>
</organism>
<evidence type="ECO:0000313" key="1">
    <source>
        <dbReference type="EMBL" id="CCZ88049.1"/>
    </source>
</evidence>
<name>R5VJT8_9BACT</name>
<gene>
    <name evidence="1" type="ORF">BN536_00365</name>
</gene>
<comment type="caution">
    <text evidence="1">The sequence shown here is derived from an EMBL/GenBank/DDBJ whole genome shotgun (WGS) entry which is preliminary data.</text>
</comment>
<sequence>MKKIFLIIISTTLLYSCSEKTNEEKVRESIEKYLKESMNDWDSYEFVDMGYVDSLFNVNGEKISNINFKTNYRLDSVDCAISIEHYSEAGDKEQVEIYKNRLDSLIRTKNEKEFIGWETNFTFRGNNKLGAKVINTIKVQLNKNFFIDNVESSE</sequence>
<dbReference type="AlphaFoldDB" id="R5VJT8"/>
<evidence type="ECO:0000313" key="2">
    <source>
        <dbReference type="Proteomes" id="UP000018372"/>
    </source>
</evidence>
<proteinExistence type="predicted"/>
<dbReference type="PROSITE" id="PS51257">
    <property type="entry name" value="PROKAR_LIPOPROTEIN"/>
    <property type="match status" value="1"/>
</dbReference>
<reference evidence="1" key="1">
    <citation type="submission" date="2012-11" db="EMBL/GenBank/DDBJ databases">
        <title>Dependencies among metagenomic species, viruses, plasmids and units of genetic variation.</title>
        <authorList>
            <person name="Nielsen H.B."/>
            <person name="Almeida M."/>
            <person name="Juncker A.S."/>
            <person name="Rasmussen S."/>
            <person name="Li J."/>
            <person name="Sunagawa S."/>
            <person name="Plichta D."/>
            <person name="Gautier L."/>
            <person name="Le Chatelier E."/>
            <person name="Peletier E."/>
            <person name="Bonde I."/>
            <person name="Nielsen T."/>
            <person name="Manichanh C."/>
            <person name="Arumugam M."/>
            <person name="Batto J."/>
            <person name="Santos M.B.Q.D."/>
            <person name="Blom N."/>
            <person name="Borruel N."/>
            <person name="Burgdorf K.S."/>
            <person name="Boumezbeur F."/>
            <person name="Casellas F."/>
            <person name="Dore J."/>
            <person name="Guarner F."/>
            <person name="Hansen T."/>
            <person name="Hildebrand F."/>
            <person name="Kaas R.S."/>
            <person name="Kennedy S."/>
            <person name="Kristiansen K."/>
            <person name="Kultima J.R."/>
            <person name="Leonard P."/>
            <person name="Levenez F."/>
            <person name="Lund O."/>
            <person name="Moumen B."/>
            <person name="Le Paslier D."/>
            <person name="Pons N."/>
            <person name="Pedersen O."/>
            <person name="Prifti E."/>
            <person name="Qin J."/>
            <person name="Raes J."/>
            <person name="Tap J."/>
            <person name="Tims S."/>
            <person name="Ussery D.W."/>
            <person name="Yamada T."/>
            <person name="MetaHit consortium"/>
            <person name="Renault P."/>
            <person name="Sicheritz-Ponten T."/>
            <person name="Bork P."/>
            <person name="Wang J."/>
            <person name="Brunak S."/>
            <person name="Ehrlich S.D."/>
        </authorList>
    </citation>
    <scope>NUCLEOTIDE SEQUENCE [LARGE SCALE GENOMIC DNA]</scope>
</reference>
<dbReference type="RefSeq" id="WP_022052708.1">
    <property type="nucleotide sequence ID" value="NZ_HF998057.1"/>
</dbReference>